<keyword evidence="21" id="KW-1185">Reference proteome</keyword>
<dbReference type="FunFam" id="3.30.70.1230:FF:000033">
    <property type="entry name" value="Adenylate cyclase"/>
    <property type="match status" value="1"/>
</dbReference>
<evidence type="ECO:0000256" key="6">
    <source>
        <dbReference type="ARBA" id="ARBA00022723"/>
    </source>
</evidence>
<dbReference type="PROSITE" id="PS00452">
    <property type="entry name" value="GUANYLATE_CYCLASE_1"/>
    <property type="match status" value="1"/>
</dbReference>
<dbReference type="GO" id="GO:0005886">
    <property type="term" value="C:plasma membrane"/>
    <property type="evidence" value="ECO:0007669"/>
    <property type="project" value="UniProtKB-ARBA"/>
</dbReference>
<comment type="similarity">
    <text evidence="17">Belongs to the adenylyl cyclase class-4/guanylyl cyclase family.</text>
</comment>
<dbReference type="Pfam" id="PF00211">
    <property type="entry name" value="Guanylate_cyc"/>
    <property type="match status" value="1"/>
</dbReference>
<evidence type="ECO:0000256" key="7">
    <source>
        <dbReference type="ARBA" id="ARBA00022741"/>
    </source>
</evidence>
<keyword evidence="9" id="KW-0460">Magnesium</keyword>
<proteinExistence type="inferred from homology"/>
<dbReference type="InterPro" id="IPR011990">
    <property type="entry name" value="TPR-like_helical_dom_sf"/>
</dbReference>
<accession>A0A366B0G7</accession>
<dbReference type="Proteomes" id="UP000253676">
    <property type="component" value="Unassembled WGS sequence"/>
</dbReference>
<feature type="domain" description="Guanylate cyclase" evidence="19">
    <location>
        <begin position="439"/>
        <end position="569"/>
    </location>
</feature>
<evidence type="ECO:0000256" key="12">
    <source>
        <dbReference type="ARBA" id="ARBA00023136"/>
    </source>
</evidence>
<dbReference type="InterPro" id="IPR018297">
    <property type="entry name" value="A/G_cyclase_CS"/>
</dbReference>
<evidence type="ECO:0000256" key="18">
    <source>
        <dbReference type="SAM" id="Phobius"/>
    </source>
</evidence>
<dbReference type="CDD" id="cd07302">
    <property type="entry name" value="CHD"/>
    <property type="match status" value="1"/>
</dbReference>
<gene>
    <name evidence="20" type="ORF">DR980_06780</name>
</gene>
<dbReference type="GO" id="GO:0004016">
    <property type="term" value="F:adenylate cyclase activity"/>
    <property type="evidence" value="ECO:0007669"/>
    <property type="project" value="UniProtKB-EC"/>
</dbReference>
<dbReference type="SMART" id="SM00044">
    <property type="entry name" value="CYCc"/>
    <property type="match status" value="1"/>
</dbReference>
<evidence type="ECO:0000313" key="20">
    <source>
        <dbReference type="EMBL" id="RBN50600.1"/>
    </source>
</evidence>
<evidence type="ECO:0000256" key="14">
    <source>
        <dbReference type="ARBA" id="ARBA00032597"/>
    </source>
</evidence>
<dbReference type="InterPro" id="IPR019734">
    <property type="entry name" value="TPR_rpt"/>
</dbReference>
<dbReference type="InterPro" id="IPR029787">
    <property type="entry name" value="Nucleotide_cyclase"/>
</dbReference>
<dbReference type="AlphaFoldDB" id="A0A366B0G7"/>
<comment type="subcellular location">
    <subcellularLocation>
        <location evidence="2">Membrane</location>
    </subcellularLocation>
</comment>
<evidence type="ECO:0000256" key="13">
    <source>
        <dbReference type="ARBA" id="ARBA00023239"/>
    </source>
</evidence>
<evidence type="ECO:0000256" key="17">
    <source>
        <dbReference type="RuleBase" id="RU000405"/>
    </source>
</evidence>
<feature type="transmembrane region" description="Helical" evidence="18">
    <location>
        <begin position="369"/>
        <end position="388"/>
    </location>
</feature>
<dbReference type="PROSITE" id="PS50125">
    <property type="entry name" value="GUANYLATE_CYCLASE_2"/>
    <property type="match status" value="1"/>
</dbReference>
<keyword evidence="7" id="KW-0547">Nucleotide-binding</keyword>
<evidence type="ECO:0000256" key="8">
    <source>
        <dbReference type="ARBA" id="ARBA00022840"/>
    </source>
</evidence>
<dbReference type="GO" id="GO:0035556">
    <property type="term" value="P:intracellular signal transduction"/>
    <property type="evidence" value="ECO:0007669"/>
    <property type="project" value="InterPro"/>
</dbReference>
<evidence type="ECO:0000313" key="21">
    <source>
        <dbReference type="Proteomes" id="UP000253676"/>
    </source>
</evidence>
<dbReference type="Gene3D" id="1.25.40.10">
    <property type="entry name" value="Tetratricopeptide repeat domain"/>
    <property type="match status" value="1"/>
</dbReference>
<sequence>MILLRDFKYFVKILFSVFFIFFQFLSFFAQNQKVADSLVKIYHKNSLANSEKLELLRNLSFNEVNNLELSLKYADELIALSQLEKNYLYLHRGYYQKGNKNRLRGDLDKALNAFFKSVEAAIKAKFIIGEGVAYMAIADVYSIMGNADNAEIYYNKSIHLLRKTDDSISLASALLNAGDEYSKNKKYNLALKYFKESSIIFDNADYLIGTAYSLGNIGMIHAKLGNNNLAKTYISKAIKILEELKDYYAISEYLTYMSDIYLALNDWKTSLSYAKRSLDLAQKYGLKEQISNANLKLSQLHQKTGNMAASFAYYKNHIAYRDSLTNLKSMQQMADIRTNYEVSQKQTEVDLLEKDSEIQKLKDKRQQNIIYITAISLFLVLVITIGFYRRYKFVKKTNSIIEEEKNRSNNLLLNILPEETALELKKNGKVQAKKFESVTVLFTDFEGFTHYAEKLPPEKLVESIDYYFSKFDTIMEKYNLEKIKTVGDAYMCAGGLPFPTGDHAYKMTLAALEIARFVNISEELITQNQTHFKIRIGINTGPLVAGVVGIKKFSYDIWGDTVNIASRMESNSEPGRINISEHTYQIIKNDFDCEYRGEIEVKNKGMMKMYFVNDPITQ</sequence>
<dbReference type="GO" id="GO:0046872">
    <property type="term" value="F:metal ion binding"/>
    <property type="evidence" value="ECO:0007669"/>
    <property type="project" value="UniProtKB-KW"/>
</dbReference>
<dbReference type="OrthoDB" id="9806704at2"/>
<organism evidence="20 21">
    <name type="scientific">Flavobacterium psychrolimnae</name>
    <dbReference type="NCBI Taxonomy" id="249351"/>
    <lineage>
        <taxon>Bacteria</taxon>
        <taxon>Pseudomonadati</taxon>
        <taxon>Bacteroidota</taxon>
        <taxon>Flavobacteriia</taxon>
        <taxon>Flavobacteriales</taxon>
        <taxon>Flavobacteriaceae</taxon>
        <taxon>Flavobacterium</taxon>
    </lineage>
</organism>
<comment type="catalytic activity">
    <reaction evidence="1">
        <text>ATP = 3',5'-cyclic AMP + diphosphate</text>
        <dbReference type="Rhea" id="RHEA:15389"/>
        <dbReference type="ChEBI" id="CHEBI:30616"/>
        <dbReference type="ChEBI" id="CHEBI:33019"/>
        <dbReference type="ChEBI" id="CHEBI:58165"/>
        <dbReference type="EC" id="4.6.1.1"/>
    </reaction>
</comment>
<comment type="subunit">
    <text evidence="16">Homodimer. Can also exist as monomer.</text>
</comment>
<evidence type="ECO:0000256" key="5">
    <source>
        <dbReference type="ARBA" id="ARBA00022692"/>
    </source>
</evidence>
<evidence type="ECO:0000256" key="9">
    <source>
        <dbReference type="ARBA" id="ARBA00022842"/>
    </source>
</evidence>
<evidence type="ECO:0000256" key="15">
    <source>
        <dbReference type="ARBA" id="ARBA00032637"/>
    </source>
</evidence>
<dbReference type="GO" id="GO:0006171">
    <property type="term" value="P:cAMP biosynthetic process"/>
    <property type="evidence" value="ECO:0007669"/>
    <property type="project" value="UniProtKB-KW"/>
</dbReference>
<keyword evidence="13 17" id="KW-0456">Lyase</keyword>
<keyword evidence="8" id="KW-0067">ATP-binding</keyword>
<evidence type="ECO:0000256" key="4">
    <source>
        <dbReference type="ARBA" id="ARBA00021420"/>
    </source>
</evidence>
<dbReference type="PANTHER" id="PTHR11920:SF335">
    <property type="entry name" value="GUANYLATE CYCLASE"/>
    <property type="match status" value="1"/>
</dbReference>
<keyword evidence="10 18" id="KW-1133">Transmembrane helix</keyword>
<evidence type="ECO:0000256" key="2">
    <source>
        <dbReference type="ARBA" id="ARBA00004370"/>
    </source>
</evidence>
<keyword evidence="6" id="KW-0479">Metal-binding</keyword>
<dbReference type="Pfam" id="PF13424">
    <property type="entry name" value="TPR_12"/>
    <property type="match status" value="2"/>
</dbReference>
<keyword evidence="12 18" id="KW-0472">Membrane</keyword>
<dbReference type="InterPro" id="IPR050401">
    <property type="entry name" value="Cyclic_nucleotide_synthase"/>
</dbReference>
<feature type="transmembrane region" description="Helical" evidence="18">
    <location>
        <begin position="9"/>
        <end position="29"/>
    </location>
</feature>
<protein>
    <recommendedName>
        <fullName evidence="4">Adenylate cyclase</fullName>
        <ecNumber evidence="3">4.6.1.1</ecNumber>
    </recommendedName>
    <alternativeName>
        <fullName evidence="14">ATP pyrophosphate-lyase</fullName>
    </alternativeName>
    <alternativeName>
        <fullName evidence="15">Adenylyl cyclase</fullName>
    </alternativeName>
</protein>
<dbReference type="PANTHER" id="PTHR11920">
    <property type="entry name" value="GUANYLYL CYCLASE"/>
    <property type="match status" value="1"/>
</dbReference>
<dbReference type="Gene3D" id="3.30.70.1230">
    <property type="entry name" value="Nucleotide cyclase"/>
    <property type="match status" value="1"/>
</dbReference>
<name>A0A366B0G7_9FLAO</name>
<dbReference type="EMBL" id="QNUX01000005">
    <property type="protein sequence ID" value="RBN50600.1"/>
    <property type="molecule type" value="Genomic_DNA"/>
</dbReference>
<dbReference type="SUPFAM" id="SSF55073">
    <property type="entry name" value="Nucleotide cyclase"/>
    <property type="match status" value="1"/>
</dbReference>
<dbReference type="SUPFAM" id="SSF48452">
    <property type="entry name" value="TPR-like"/>
    <property type="match status" value="2"/>
</dbReference>
<keyword evidence="5 18" id="KW-0812">Transmembrane</keyword>
<reference evidence="20 21" key="1">
    <citation type="submission" date="2018-07" db="EMBL/GenBank/DDBJ databases">
        <title>Complete genome sequence of Flavobacterium psychrolimnae LMG 22018.</title>
        <authorList>
            <person name="Kim D.-U."/>
        </authorList>
    </citation>
    <scope>NUCLEOTIDE SEQUENCE [LARGE SCALE GENOMIC DNA]</scope>
    <source>
        <strain evidence="20 21">LMG 22018</strain>
    </source>
</reference>
<dbReference type="GO" id="GO:0005524">
    <property type="term" value="F:ATP binding"/>
    <property type="evidence" value="ECO:0007669"/>
    <property type="project" value="UniProtKB-KW"/>
</dbReference>
<evidence type="ECO:0000256" key="16">
    <source>
        <dbReference type="ARBA" id="ARBA00064436"/>
    </source>
</evidence>
<dbReference type="EC" id="4.6.1.1" evidence="3"/>
<evidence type="ECO:0000259" key="19">
    <source>
        <dbReference type="PROSITE" id="PS50125"/>
    </source>
</evidence>
<evidence type="ECO:0000256" key="1">
    <source>
        <dbReference type="ARBA" id="ARBA00001593"/>
    </source>
</evidence>
<comment type="caution">
    <text evidence="20">The sequence shown here is derived from an EMBL/GenBank/DDBJ whole genome shotgun (WGS) entry which is preliminary data.</text>
</comment>
<keyword evidence="11" id="KW-0115">cAMP biosynthesis</keyword>
<dbReference type="InterPro" id="IPR001054">
    <property type="entry name" value="A/G_cyclase"/>
</dbReference>
<evidence type="ECO:0000256" key="3">
    <source>
        <dbReference type="ARBA" id="ARBA00012201"/>
    </source>
</evidence>
<evidence type="ECO:0000256" key="10">
    <source>
        <dbReference type="ARBA" id="ARBA00022989"/>
    </source>
</evidence>
<dbReference type="SMART" id="SM00028">
    <property type="entry name" value="TPR"/>
    <property type="match status" value="6"/>
</dbReference>
<evidence type="ECO:0000256" key="11">
    <source>
        <dbReference type="ARBA" id="ARBA00022998"/>
    </source>
</evidence>